<dbReference type="PANTHER" id="PTHR15036:SF89">
    <property type="entry name" value="NEUREXIN 1, ISOFORM F"/>
    <property type="match status" value="1"/>
</dbReference>
<feature type="domain" description="Laminin G" evidence="4">
    <location>
        <begin position="670"/>
        <end position="846"/>
    </location>
</feature>
<feature type="domain" description="EGF-like" evidence="5">
    <location>
        <begin position="1034"/>
        <end position="1071"/>
    </location>
</feature>
<comment type="caution">
    <text evidence="2">Lacks conserved residue(s) required for the propagation of feature annotation.</text>
</comment>
<feature type="signal peptide" evidence="3">
    <location>
        <begin position="1"/>
        <end position="20"/>
    </location>
</feature>
<dbReference type="Proteomes" id="UP000694941">
    <property type="component" value="Unplaced"/>
</dbReference>
<accession>A0ABM1TEI2</accession>
<dbReference type="GeneID" id="106470031"/>
<feature type="domain" description="Laminin G" evidence="4">
    <location>
        <begin position="855"/>
        <end position="1031"/>
    </location>
</feature>
<dbReference type="SMART" id="SM00179">
    <property type="entry name" value="EGF_CA"/>
    <property type="match status" value="3"/>
</dbReference>
<feature type="domain" description="Laminin G" evidence="4">
    <location>
        <begin position="20"/>
        <end position="205"/>
    </location>
</feature>
<dbReference type="SMART" id="SM00282">
    <property type="entry name" value="LamG"/>
    <property type="match status" value="6"/>
</dbReference>
<evidence type="ECO:0000256" key="2">
    <source>
        <dbReference type="PROSITE-ProRule" id="PRU00076"/>
    </source>
</evidence>
<name>A0ABM1TEI2_LIMPO</name>
<organism evidence="6 7">
    <name type="scientific">Limulus polyphemus</name>
    <name type="common">Atlantic horseshoe crab</name>
    <dbReference type="NCBI Taxonomy" id="6850"/>
    <lineage>
        <taxon>Eukaryota</taxon>
        <taxon>Metazoa</taxon>
        <taxon>Ecdysozoa</taxon>
        <taxon>Arthropoda</taxon>
        <taxon>Chelicerata</taxon>
        <taxon>Merostomata</taxon>
        <taxon>Xiphosura</taxon>
        <taxon>Limulidae</taxon>
        <taxon>Limulus</taxon>
    </lineage>
</organism>
<keyword evidence="2" id="KW-0245">EGF-like domain</keyword>
<dbReference type="PROSITE" id="PS51257">
    <property type="entry name" value="PROKAR_LIPOPROTEIN"/>
    <property type="match status" value="1"/>
</dbReference>
<dbReference type="Gene3D" id="2.60.120.200">
    <property type="match status" value="6"/>
</dbReference>
<evidence type="ECO:0000259" key="4">
    <source>
        <dbReference type="PROSITE" id="PS50025"/>
    </source>
</evidence>
<dbReference type="RefSeq" id="XP_022254288.1">
    <property type="nucleotide sequence ID" value="XM_022398580.1"/>
</dbReference>
<feature type="domain" description="EGF-like" evidence="5">
    <location>
        <begin position="628"/>
        <end position="665"/>
    </location>
</feature>
<feature type="non-terminal residue" evidence="7">
    <location>
        <position position="1303"/>
    </location>
</feature>
<evidence type="ECO:0000259" key="5">
    <source>
        <dbReference type="PROSITE" id="PS50026"/>
    </source>
</evidence>
<keyword evidence="3" id="KW-0732">Signal</keyword>
<protein>
    <submittedName>
        <fullName evidence="7">Neurexin-1-like</fullName>
    </submittedName>
</protein>
<dbReference type="InterPro" id="IPR000742">
    <property type="entry name" value="EGF"/>
</dbReference>
<feature type="chain" id="PRO_5046178525" evidence="3">
    <location>
        <begin position="21"/>
        <end position="1303"/>
    </location>
</feature>
<dbReference type="CDD" id="cd00110">
    <property type="entry name" value="LamG"/>
    <property type="match status" value="6"/>
</dbReference>
<feature type="domain" description="Laminin G" evidence="4">
    <location>
        <begin position="444"/>
        <end position="625"/>
    </location>
</feature>
<dbReference type="InterPro" id="IPR001791">
    <property type="entry name" value="Laminin_G"/>
</dbReference>
<dbReference type="PROSITE" id="PS50026">
    <property type="entry name" value="EGF_3"/>
    <property type="match status" value="3"/>
</dbReference>
<proteinExistence type="predicted"/>
<feature type="domain" description="Laminin G" evidence="4">
    <location>
        <begin position="246"/>
        <end position="437"/>
    </location>
</feature>
<evidence type="ECO:0000256" key="1">
    <source>
        <dbReference type="ARBA" id="ARBA00023157"/>
    </source>
</evidence>
<dbReference type="Pfam" id="PF00008">
    <property type="entry name" value="EGF"/>
    <property type="match status" value="1"/>
</dbReference>
<dbReference type="Pfam" id="PF02210">
    <property type="entry name" value="Laminin_G_2"/>
    <property type="match status" value="6"/>
</dbReference>
<feature type="domain" description="Laminin G" evidence="4">
    <location>
        <begin position="1075"/>
        <end position="1289"/>
    </location>
</feature>
<keyword evidence="6" id="KW-1185">Reference proteome</keyword>
<dbReference type="InterPro" id="IPR001881">
    <property type="entry name" value="EGF-like_Ca-bd_dom"/>
</dbReference>
<dbReference type="CDD" id="cd00054">
    <property type="entry name" value="EGF_CA"/>
    <property type="match status" value="3"/>
</dbReference>
<evidence type="ECO:0000313" key="7">
    <source>
        <dbReference type="RefSeq" id="XP_022254288.1"/>
    </source>
</evidence>
<dbReference type="InterPro" id="IPR050372">
    <property type="entry name" value="Neurexin-related_CASP"/>
</dbReference>
<reference evidence="7" key="1">
    <citation type="submission" date="2025-08" db="UniProtKB">
        <authorList>
            <consortium name="RefSeq"/>
        </authorList>
    </citation>
    <scope>IDENTIFICATION</scope>
    <source>
        <tissue evidence="7">Muscle</tissue>
    </source>
</reference>
<gene>
    <name evidence="7" type="primary">LOC106470031</name>
</gene>
<dbReference type="Gene3D" id="2.10.25.10">
    <property type="entry name" value="Laminin"/>
    <property type="match status" value="3"/>
</dbReference>
<dbReference type="InterPro" id="IPR013320">
    <property type="entry name" value="ConA-like_dom_sf"/>
</dbReference>
<sequence>MANSKQSSLFLILWFTACDSFVLEGSSTSHAQFNKLFVGLNGSLKFEFETSELNGLLFYTDDGGNSDFYELKLVEGTLRLRCNFGAGSVLFNVGRALNDGEWHHVEIVRNGEEILLQVDEEIANRILPGKDLEFGNISTNSLVFFGGLPSWYKTKLYKLSLPSAFYEPHFKGAVRNVVYASDEAPPQSEDMTAFVGVRSKEINHCLYHNPCQHGGMCISTDNSSFCDCHNVDYVGNFCEKEKSPSEATFRGTEFLSFNISGEEFILSLSDKVSLFFKTRQPNGILFYTGEGENFFTLELRDGSVVLMVNLGSGSLERVIRPARVRFDDNQWHKVVVHRKIRQITDATSFCHLSLAVDGVYTQRGSTAGTFVFLSSKQLYLGGSDIANGHLGIQEQVSFVGCLRKARFTADSLSLDLIELAERGSMLIRPHGNLQFVCHEVEAADPITFTTMESFLALPCWEAPRRGSIFFKIRTNEPNGVLMYNSGSTEQGDFFAFELLAGHVYLLLNLGSGSVKVKATTRRVDDGQWHSISLTRKSTSGRVIVDEYSVEFFVQGNSNQLDLQGPLYLGGVGMNREGRTIPLEFWSGKLQYGYVGCMRDLMVNDNPVDIALFVQKQDSGSIRPVCHTSPPLCDSQPCLNGGFCTEGWNRFICDCSRTNFTGPVCAKDATTVSFDGHQYIRIRIPEVSQTQAEDIKLRFRSSRPSGLLLTTTLKKSTNHLVVTLESGKIKITFNLGDEKKVLHIGHGLNDDQWHTLHLIRRGHIIVVRVDSESLTGELVGHQTTLEFQDLHIGAYTSSKFPAFSPHIQTRDVTNFTGHMQQFEFNGHSFFEMARTGQLKDIRMTAKFGKKEQIIHHPVTFKSKYTYLGFSQLKAYSAMNLYFQFKTLEPNGLILYNAGREQDFIAIELVNGHLDYIFNLGDGPRKVRSNTRRTLNDNRWHAVTIGRHVLRQYTLMVDDMIATVTSTGSNVHLDLDGLLYLGGVRRNMYNYLPKLIQSKHGFEGCLASLDFNGETVNPTVDAIVPSTLVSESCTGADTKCSNRACANKGVCVQLSNGYTCDCDMTSFTGPTCSDESIAYDFGSGSGIITFTFTLDRRPDTETDLLTLGFITVSDNAVLVRVDSGTSNDYLQLEIMEGTIFVVYNLGTQDHPVGELSARVDDGQYHVVRFIRSGPNSTIQLDHHNVVTKHPSGKQLTIFNSHSKIQIGAKKILNTGQLEKPFHGIIAGLVFNGDRLLDMASEGDPRVIVEGDVEVLVSIPYDLSRMKNLDQPTARFFYNGDDLIFSGVGSGCFDDEDNCRVVEVGS</sequence>
<dbReference type="PROSITE" id="PS50025">
    <property type="entry name" value="LAM_G_DOMAIN"/>
    <property type="match status" value="6"/>
</dbReference>
<feature type="domain" description="EGF-like" evidence="5">
    <location>
        <begin position="201"/>
        <end position="239"/>
    </location>
</feature>
<evidence type="ECO:0000256" key="3">
    <source>
        <dbReference type="SAM" id="SignalP"/>
    </source>
</evidence>
<dbReference type="PANTHER" id="PTHR15036">
    <property type="entry name" value="PIKACHURIN-LIKE PROTEIN"/>
    <property type="match status" value="1"/>
</dbReference>
<evidence type="ECO:0000313" key="6">
    <source>
        <dbReference type="Proteomes" id="UP000694941"/>
    </source>
</evidence>
<dbReference type="SUPFAM" id="SSF49899">
    <property type="entry name" value="Concanavalin A-like lectins/glucanases"/>
    <property type="match status" value="6"/>
</dbReference>
<dbReference type="SMART" id="SM00181">
    <property type="entry name" value="EGF"/>
    <property type="match status" value="3"/>
</dbReference>
<keyword evidence="1" id="KW-1015">Disulfide bond</keyword>